<gene>
    <name evidence="9" type="ORF">AVEN_41825_1</name>
</gene>
<evidence type="ECO:0000256" key="7">
    <source>
        <dbReference type="PROSITE-ProRule" id="PRU00124"/>
    </source>
</evidence>
<dbReference type="AlphaFoldDB" id="A0A4Y2ADW2"/>
<dbReference type="PRINTS" id="PR00261">
    <property type="entry name" value="LDLRECEPTOR"/>
</dbReference>
<evidence type="ECO:0000256" key="6">
    <source>
        <dbReference type="ARBA" id="ARBA00023157"/>
    </source>
</evidence>
<keyword evidence="3" id="KW-0677">Repeat</keyword>
<keyword evidence="2" id="KW-0812">Transmembrane</keyword>
<dbReference type="InterPro" id="IPR002172">
    <property type="entry name" value="LDrepeatLR_classA_rpt"/>
</dbReference>
<comment type="caution">
    <text evidence="7">Lacks conserved residue(s) required for the propagation of feature annotation.</text>
</comment>
<comment type="subcellular location">
    <subcellularLocation>
        <location evidence="1">Membrane</location>
        <topology evidence="1">Single-pass membrane protein</topology>
    </subcellularLocation>
</comment>
<dbReference type="SUPFAM" id="SSF57424">
    <property type="entry name" value="LDL receptor-like module"/>
    <property type="match status" value="2"/>
</dbReference>
<accession>A0A4Y2ADW2</accession>
<dbReference type="CDD" id="cd00112">
    <property type="entry name" value="LDLa"/>
    <property type="match status" value="2"/>
</dbReference>
<dbReference type="PANTHER" id="PTHR24270">
    <property type="entry name" value="LOW-DENSITY LIPOPROTEIN RECEPTOR-RELATED"/>
    <property type="match status" value="1"/>
</dbReference>
<evidence type="ECO:0000256" key="4">
    <source>
        <dbReference type="ARBA" id="ARBA00022989"/>
    </source>
</evidence>
<comment type="caution">
    <text evidence="9">The sequence shown here is derived from an EMBL/GenBank/DDBJ whole genome shotgun (WGS) entry which is preliminary data.</text>
</comment>
<protein>
    <submittedName>
        <fullName evidence="9">Uncharacterized protein</fullName>
    </submittedName>
</protein>
<evidence type="ECO:0000256" key="5">
    <source>
        <dbReference type="ARBA" id="ARBA00023136"/>
    </source>
</evidence>
<dbReference type="Gene3D" id="4.10.400.10">
    <property type="entry name" value="Low-density Lipoprotein Receptor"/>
    <property type="match status" value="2"/>
</dbReference>
<evidence type="ECO:0000256" key="2">
    <source>
        <dbReference type="ARBA" id="ARBA00022692"/>
    </source>
</evidence>
<reference evidence="9 10" key="1">
    <citation type="journal article" date="2019" name="Sci. Rep.">
        <title>Orb-weaving spider Araneus ventricosus genome elucidates the spidroin gene catalogue.</title>
        <authorList>
            <person name="Kono N."/>
            <person name="Nakamura H."/>
            <person name="Ohtoshi R."/>
            <person name="Moran D.A.P."/>
            <person name="Shinohara A."/>
            <person name="Yoshida Y."/>
            <person name="Fujiwara M."/>
            <person name="Mori M."/>
            <person name="Tomita M."/>
            <person name="Arakawa K."/>
        </authorList>
    </citation>
    <scope>NUCLEOTIDE SEQUENCE [LARGE SCALE GENOMIC DNA]</scope>
</reference>
<evidence type="ECO:0000256" key="8">
    <source>
        <dbReference type="SAM" id="MobiDB-lite"/>
    </source>
</evidence>
<keyword evidence="4" id="KW-1133">Transmembrane helix</keyword>
<dbReference type="EMBL" id="BGPR01000012">
    <property type="protein sequence ID" value="GBL77426.1"/>
    <property type="molecule type" value="Genomic_DNA"/>
</dbReference>
<dbReference type="PROSITE" id="PS50068">
    <property type="entry name" value="LDLRA_2"/>
    <property type="match status" value="2"/>
</dbReference>
<feature type="region of interest" description="Disordered" evidence="8">
    <location>
        <begin position="81"/>
        <end position="102"/>
    </location>
</feature>
<evidence type="ECO:0000313" key="10">
    <source>
        <dbReference type="Proteomes" id="UP000499080"/>
    </source>
</evidence>
<keyword evidence="5" id="KW-0472">Membrane</keyword>
<dbReference type="InterPro" id="IPR050685">
    <property type="entry name" value="LDLR"/>
</dbReference>
<dbReference type="InterPro" id="IPR036055">
    <property type="entry name" value="LDL_receptor-like_sf"/>
</dbReference>
<organism evidence="9 10">
    <name type="scientific">Araneus ventricosus</name>
    <name type="common">Orbweaver spider</name>
    <name type="synonym">Epeira ventricosa</name>
    <dbReference type="NCBI Taxonomy" id="182803"/>
    <lineage>
        <taxon>Eukaryota</taxon>
        <taxon>Metazoa</taxon>
        <taxon>Ecdysozoa</taxon>
        <taxon>Arthropoda</taxon>
        <taxon>Chelicerata</taxon>
        <taxon>Arachnida</taxon>
        <taxon>Araneae</taxon>
        <taxon>Araneomorphae</taxon>
        <taxon>Entelegynae</taxon>
        <taxon>Araneoidea</taxon>
        <taxon>Araneidae</taxon>
        <taxon>Araneus</taxon>
    </lineage>
</organism>
<dbReference type="Proteomes" id="UP000499080">
    <property type="component" value="Unassembled WGS sequence"/>
</dbReference>
<dbReference type="Pfam" id="PF00057">
    <property type="entry name" value="Ldl_recept_a"/>
    <property type="match status" value="1"/>
</dbReference>
<proteinExistence type="predicted"/>
<dbReference type="SMART" id="SM00192">
    <property type="entry name" value="LDLa"/>
    <property type="match status" value="2"/>
</dbReference>
<evidence type="ECO:0000313" key="9">
    <source>
        <dbReference type="EMBL" id="GBL77426.1"/>
    </source>
</evidence>
<keyword evidence="6" id="KW-1015">Disulfide bond</keyword>
<dbReference type="OrthoDB" id="9978656at2759"/>
<dbReference type="GO" id="GO:0005886">
    <property type="term" value="C:plasma membrane"/>
    <property type="evidence" value="ECO:0007669"/>
    <property type="project" value="TreeGrafter"/>
</dbReference>
<keyword evidence="10" id="KW-1185">Reference proteome</keyword>
<name>A0A4Y2ADW2_ARAVE</name>
<evidence type="ECO:0000256" key="3">
    <source>
        <dbReference type="ARBA" id="ARBA00022737"/>
    </source>
</evidence>
<dbReference type="GO" id="GO:0016192">
    <property type="term" value="P:vesicle-mediated transport"/>
    <property type="evidence" value="ECO:0007669"/>
    <property type="project" value="UniProtKB-ARBA"/>
</dbReference>
<evidence type="ECO:0000256" key="1">
    <source>
        <dbReference type="ARBA" id="ARBA00004167"/>
    </source>
</evidence>
<sequence length="122" mass="14162">MYFLMTDALVSDVFSFFLAECNTQEEFTCQTIHQCIPKERYHDGWPDCDDGSDEECGRGQHRCRCGLPHCVDSHKVKDGVKDCEDGSDEEDPQNSTARCPDESRLQDLMAVEKRRRKRQIRK</sequence>